<gene>
    <name evidence="2" type="ORF">SAMN05192551_104162</name>
</gene>
<dbReference type="RefSeq" id="WP_177208845.1">
    <property type="nucleotide sequence ID" value="NZ_FOQA01000004.1"/>
</dbReference>
<evidence type="ECO:0000259" key="1">
    <source>
        <dbReference type="Pfam" id="PF12986"/>
    </source>
</evidence>
<sequence length="113" mass="12543">MTANYSNNTVYFIAYAKLPGEIPAANLHRVVGLGLIIDRNSGEIVDVSCTLLTKEAREFIKSVLVGHNIHDEGAEVIAASIRDRYHGFAQKALCVALRGGIERYLQWKNEQTK</sequence>
<proteinExistence type="predicted"/>
<dbReference type="STRING" id="69895.SAMN05192551_104162"/>
<dbReference type="InterPro" id="IPR024617">
    <property type="entry name" value="DUF3870"/>
</dbReference>
<dbReference type="EMBL" id="FOQA01000004">
    <property type="protein sequence ID" value="SFH91685.1"/>
    <property type="molecule type" value="Genomic_DNA"/>
</dbReference>
<evidence type="ECO:0000313" key="2">
    <source>
        <dbReference type="EMBL" id="SFH91685.1"/>
    </source>
</evidence>
<dbReference type="Pfam" id="PF12986">
    <property type="entry name" value="DUF3870"/>
    <property type="match status" value="1"/>
</dbReference>
<organism evidence="2 3">
    <name type="scientific">Tindallia magadiensis</name>
    <dbReference type="NCBI Taxonomy" id="69895"/>
    <lineage>
        <taxon>Bacteria</taxon>
        <taxon>Bacillati</taxon>
        <taxon>Bacillota</taxon>
        <taxon>Clostridia</taxon>
        <taxon>Peptostreptococcales</taxon>
        <taxon>Tindalliaceae</taxon>
        <taxon>Tindallia</taxon>
    </lineage>
</organism>
<feature type="domain" description="DUF3870" evidence="1">
    <location>
        <begin position="13"/>
        <end position="104"/>
    </location>
</feature>
<evidence type="ECO:0000313" key="3">
    <source>
        <dbReference type="Proteomes" id="UP000199287"/>
    </source>
</evidence>
<name>A0A1I3DYB8_9FIRM</name>
<protein>
    <recommendedName>
        <fullName evidence="1">DUF3870 domain-containing protein</fullName>
    </recommendedName>
</protein>
<keyword evidence="3" id="KW-1185">Reference proteome</keyword>
<reference evidence="3" key="1">
    <citation type="submission" date="2016-10" db="EMBL/GenBank/DDBJ databases">
        <authorList>
            <person name="Varghese N."/>
            <person name="Submissions S."/>
        </authorList>
    </citation>
    <scope>NUCLEOTIDE SEQUENCE [LARGE SCALE GENOMIC DNA]</scope>
    <source>
        <strain evidence="3">Z-7934</strain>
    </source>
</reference>
<dbReference type="Proteomes" id="UP000199287">
    <property type="component" value="Unassembled WGS sequence"/>
</dbReference>
<dbReference type="AlphaFoldDB" id="A0A1I3DYB8"/>
<accession>A0A1I3DYB8</accession>